<sequence>MKQQFIGLQHCKCGMSWKRDIGFFEREPDMVFTLQHSRPGQKPGRLIRIERREK</sequence>
<reference evidence="2 3" key="1">
    <citation type="journal article" date="2021" name="ISME Commun">
        <title>Automated analysis of genomic sequences facilitates high-throughput and comprehensive description of bacteria.</title>
        <authorList>
            <person name="Hitch T.C.A."/>
        </authorList>
    </citation>
    <scope>NUCLEOTIDE SEQUENCE [LARGE SCALE GENOMIC DNA]</scope>
    <source>
        <strain evidence="2 3">Sanger_34</strain>
    </source>
</reference>
<keyword evidence="2" id="KW-0687">Ribonucleoprotein</keyword>
<evidence type="ECO:0000313" key="2">
    <source>
        <dbReference type="EMBL" id="MCU6790161.1"/>
    </source>
</evidence>
<comment type="caution">
    <text evidence="2">The sequence shown here is derived from an EMBL/GenBank/DDBJ whole genome shotgun (WGS) entry which is preliminary data.</text>
</comment>
<evidence type="ECO:0000256" key="1">
    <source>
        <dbReference type="SAM" id="MobiDB-lite"/>
    </source>
</evidence>
<dbReference type="GO" id="GO:0005840">
    <property type="term" value="C:ribosome"/>
    <property type="evidence" value="ECO:0007669"/>
    <property type="project" value="UniProtKB-KW"/>
</dbReference>
<keyword evidence="3" id="KW-1185">Reference proteome</keyword>
<accession>A0ABT2U7D9</accession>
<keyword evidence="2" id="KW-0689">Ribosomal protein</keyword>
<organism evidence="2 3">
    <name type="scientific">Agathobaculum ammoniilyticum</name>
    <dbReference type="NCBI Taxonomy" id="2981778"/>
    <lineage>
        <taxon>Bacteria</taxon>
        <taxon>Bacillati</taxon>
        <taxon>Bacillota</taxon>
        <taxon>Clostridia</taxon>
        <taxon>Eubacteriales</taxon>
        <taxon>Butyricicoccaceae</taxon>
        <taxon>Agathobaculum</taxon>
    </lineage>
</organism>
<dbReference type="EMBL" id="JAOQJE010000016">
    <property type="protein sequence ID" value="MCU6790161.1"/>
    <property type="molecule type" value="Genomic_DNA"/>
</dbReference>
<protein>
    <submittedName>
        <fullName evidence="2">30S ribosomal protein S6</fullName>
    </submittedName>
</protein>
<proteinExistence type="predicted"/>
<name>A0ABT2U7D9_9FIRM</name>
<feature type="region of interest" description="Disordered" evidence="1">
    <location>
        <begin position="35"/>
        <end position="54"/>
    </location>
</feature>
<dbReference type="Proteomes" id="UP001652397">
    <property type="component" value="Unassembled WGS sequence"/>
</dbReference>
<evidence type="ECO:0000313" key="3">
    <source>
        <dbReference type="Proteomes" id="UP001652397"/>
    </source>
</evidence>
<dbReference type="RefSeq" id="WP_262564725.1">
    <property type="nucleotide sequence ID" value="NZ_JAOQJE010000016.1"/>
</dbReference>
<gene>
    <name evidence="2" type="ORF">OCV66_13840</name>
</gene>